<proteinExistence type="predicted"/>
<evidence type="ECO:0000313" key="3">
    <source>
        <dbReference type="EMBL" id="QNP57028.1"/>
    </source>
</evidence>
<protein>
    <submittedName>
        <fullName evidence="3">DUF58 domain-containing protein</fullName>
    </submittedName>
</protein>
<dbReference type="PANTHER" id="PTHR34351:SF1">
    <property type="entry name" value="SLR1927 PROTEIN"/>
    <property type="match status" value="1"/>
</dbReference>
<feature type="transmembrane region" description="Helical" evidence="1">
    <location>
        <begin position="12"/>
        <end position="28"/>
    </location>
</feature>
<dbReference type="Pfam" id="PF01882">
    <property type="entry name" value="DUF58"/>
    <property type="match status" value="1"/>
</dbReference>
<keyword evidence="1" id="KW-0472">Membrane</keyword>
<organism evidence="3 4">
    <name type="scientific">Tessaracoccus defluvii</name>
    <dbReference type="NCBI Taxonomy" id="1285901"/>
    <lineage>
        <taxon>Bacteria</taxon>
        <taxon>Bacillati</taxon>
        <taxon>Actinomycetota</taxon>
        <taxon>Actinomycetes</taxon>
        <taxon>Propionibacteriales</taxon>
        <taxon>Propionibacteriaceae</taxon>
        <taxon>Tessaracoccus</taxon>
    </lineage>
</organism>
<dbReference type="AlphaFoldDB" id="A0A7H0H912"/>
<dbReference type="KEGG" id="tdf:H9L22_06860"/>
<evidence type="ECO:0000313" key="4">
    <source>
        <dbReference type="Proteomes" id="UP000516117"/>
    </source>
</evidence>
<dbReference type="Proteomes" id="UP000516117">
    <property type="component" value="Chromosome"/>
</dbReference>
<dbReference type="InterPro" id="IPR002881">
    <property type="entry name" value="DUF58"/>
</dbReference>
<dbReference type="RefSeq" id="WP_187722127.1">
    <property type="nucleotide sequence ID" value="NZ_BAABBL010000003.1"/>
</dbReference>
<evidence type="ECO:0000259" key="2">
    <source>
        <dbReference type="Pfam" id="PF01882"/>
    </source>
</evidence>
<feature type="transmembrane region" description="Helical" evidence="1">
    <location>
        <begin position="34"/>
        <end position="53"/>
    </location>
</feature>
<name>A0A7H0H912_9ACTN</name>
<accession>A0A7H0H912</accession>
<gene>
    <name evidence="3" type="ORF">H9L22_06860</name>
</gene>
<dbReference type="PANTHER" id="PTHR34351">
    <property type="entry name" value="SLR1927 PROTEIN-RELATED"/>
    <property type="match status" value="1"/>
</dbReference>
<keyword evidence="1" id="KW-1133">Transmembrane helix</keyword>
<keyword evidence="1" id="KW-0812">Transmembrane</keyword>
<dbReference type="EMBL" id="CP060789">
    <property type="protein sequence ID" value="QNP57028.1"/>
    <property type="molecule type" value="Genomic_DNA"/>
</dbReference>
<keyword evidence="4" id="KW-1185">Reference proteome</keyword>
<feature type="domain" description="DUF58" evidence="2">
    <location>
        <begin position="201"/>
        <end position="313"/>
    </location>
</feature>
<reference evidence="3 4" key="1">
    <citation type="submission" date="2020-08" db="EMBL/GenBank/DDBJ databases">
        <title>Genome sequence of Tessaracoccus defluvii JCM 17540T.</title>
        <authorList>
            <person name="Hyun D.-W."/>
            <person name="Bae J.-W."/>
        </authorList>
    </citation>
    <scope>NUCLEOTIDE SEQUENCE [LARGE SCALE GENOMIC DNA]</scope>
    <source>
        <strain evidence="3 4">JCM 17540</strain>
    </source>
</reference>
<evidence type="ECO:0000256" key="1">
    <source>
        <dbReference type="SAM" id="Phobius"/>
    </source>
</evidence>
<sequence>MRDGTRLTGRGLALLILGTIASVAAAVIGERDLLWVTLFVAFLPVFAFAHLRWTTPGVTFTRTLTPPTVPLGSTSRVVLHVTNRSPGQGGALRFTDEAPSALADPASFTIARGFGAWRQAVGYTLHAEHRGRFPIGPLRGRACDPFGLAYRTFTARGPIATLRVTPQVWDLTLHTGADGLGASGDATPQRIGQAGADDVLVREHRHGDDIRRVHWKLSAKKDELMVRLDEHPWDPSSTLIVDTRRLAHSGGGPRGSLEWTISAVTSAAARLIEGRNRVSIVGPAGTVFQSGHSGQGAHQLMLEAMTELTPSGESWLGSAVADPESWTAAAALIAVTGRLDAADAAALVAVGGRARSLLLVAPQLDRWSRPSPEHDDALRMLRGHGWQVVTYAPGETVTDVWRRVMP</sequence>